<keyword evidence="3" id="KW-0479">Metal-binding</keyword>
<dbReference type="GO" id="GO:0009366">
    <property type="term" value="C:enterobactin synthetase complex"/>
    <property type="evidence" value="ECO:0007669"/>
    <property type="project" value="InterPro"/>
</dbReference>
<dbReference type="PRINTS" id="PR01399">
    <property type="entry name" value="ENTSNTHTASED"/>
</dbReference>
<evidence type="ECO:0000256" key="2">
    <source>
        <dbReference type="PIRSR" id="PIRSR603542-1"/>
    </source>
</evidence>
<evidence type="ECO:0000256" key="3">
    <source>
        <dbReference type="PIRSR" id="PIRSR603542-2"/>
    </source>
</evidence>
<feature type="compositionally biased region" description="Low complexity" evidence="4">
    <location>
        <begin position="226"/>
        <end position="235"/>
    </location>
</feature>
<sequence length="252" mass="26644">MSGLFRGLLPEPVAVVETAEDVADPGLFPEEAERVAAAVDERRREFGTVRYCARAALAGLGGPRVPLLPGERGAPRWPDGFVGTMTHCRGYRAAAVARTADMDGVGMDVEPNEPLRDSGVLNLIALPEERAALPGLAARRPDVAWDRLIFSAKESVYKVWFPLTRKWLDFEEAVIEPDPDAGTFRARLLVPGPVVNGVRLGGFTGRWDVRDGLVGTAIGLVRERAAGSAAGDASPPDGPDGGRGSVAGAVPS</sequence>
<dbReference type="GO" id="GO:0000287">
    <property type="term" value="F:magnesium ion binding"/>
    <property type="evidence" value="ECO:0007669"/>
    <property type="project" value="InterPro"/>
</dbReference>
<dbReference type="InterPro" id="IPR008278">
    <property type="entry name" value="4-PPantetheinyl_Trfase_dom"/>
</dbReference>
<feature type="binding site" evidence="2">
    <location>
        <position position="158"/>
    </location>
    <ligand>
        <name>CoA</name>
        <dbReference type="ChEBI" id="CHEBI:57287"/>
    </ligand>
</feature>
<feature type="binding site" evidence="3">
    <location>
        <position position="110"/>
    </location>
    <ligand>
        <name>Mg(2+)</name>
        <dbReference type="ChEBI" id="CHEBI:18420"/>
    </ligand>
</feature>
<keyword evidence="8" id="KW-1185">Reference proteome</keyword>
<dbReference type="Pfam" id="PF01648">
    <property type="entry name" value="ACPS"/>
    <property type="match status" value="1"/>
</dbReference>
<evidence type="ECO:0000313" key="7">
    <source>
        <dbReference type="EMBL" id="ARQ70037.1"/>
    </source>
</evidence>
<feature type="domain" description="4'-phosphopantetheinyl transferase N-terminal" evidence="6">
    <location>
        <begin position="30"/>
        <end position="97"/>
    </location>
</feature>
<dbReference type="GO" id="GO:0008897">
    <property type="term" value="F:holo-[acyl-carrier-protein] synthase activity"/>
    <property type="evidence" value="ECO:0007669"/>
    <property type="project" value="InterPro"/>
</dbReference>
<evidence type="ECO:0000313" key="8">
    <source>
        <dbReference type="Proteomes" id="UP000194218"/>
    </source>
</evidence>
<name>A0A1W7CZ91_9ACTN</name>
<dbReference type="PANTHER" id="PTHR38096">
    <property type="entry name" value="ENTEROBACTIN SYNTHASE COMPONENT D"/>
    <property type="match status" value="1"/>
</dbReference>
<feature type="binding site" evidence="3">
    <location>
        <position position="108"/>
    </location>
    <ligand>
        <name>Mg(2+)</name>
        <dbReference type="ChEBI" id="CHEBI:18420"/>
    </ligand>
</feature>
<dbReference type="InterPro" id="IPR041354">
    <property type="entry name" value="4PPT_N"/>
</dbReference>
<dbReference type="SUPFAM" id="SSF56214">
    <property type="entry name" value="4'-phosphopantetheinyl transferase"/>
    <property type="match status" value="1"/>
</dbReference>
<keyword evidence="3" id="KW-0460">Magnesium</keyword>
<dbReference type="GO" id="GO:0005886">
    <property type="term" value="C:plasma membrane"/>
    <property type="evidence" value="ECO:0007669"/>
    <property type="project" value="TreeGrafter"/>
</dbReference>
<evidence type="ECO:0000259" key="6">
    <source>
        <dbReference type="Pfam" id="PF17837"/>
    </source>
</evidence>
<feature type="binding site" evidence="2">
    <location>
        <position position="108"/>
    </location>
    <ligand>
        <name>CoA</name>
        <dbReference type="ChEBI" id="CHEBI:57287"/>
    </ligand>
</feature>
<organism evidence="7 8">
    <name type="scientific">Streptomyces marincola</name>
    <dbReference type="NCBI Taxonomy" id="2878388"/>
    <lineage>
        <taxon>Bacteria</taxon>
        <taxon>Bacillati</taxon>
        <taxon>Actinomycetota</taxon>
        <taxon>Actinomycetes</taxon>
        <taxon>Kitasatosporales</taxon>
        <taxon>Streptomycetaceae</taxon>
        <taxon>Streptomyces</taxon>
    </lineage>
</organism>
<dbReference type="GO" id="GO:0009239">
    <property type="term" value="P:enterobactin biosynthetic process"/>
    <property type="evidence" value="ECO:0007669"/>
    <property type="project" value="InterPro"/>
</dbReference>
<evidence type="ECO:0000259" key="5">
    <source>
        <dbReference type="Pfam" id="PF01648"/>
    </source>
</evidence>
<evidence type="ECO:0000256" key="1">
    <source>
        <dbReference type="ARBA" id="ARBA00022679"/>
    </source>
</evidence>
<keyword evidence="1 7" id="KW-0808">Transferase</keyword>
<dbReference type="PANTHER" id="PTHR38096:SF1">
    <property type="entry name" value="ENTEROBACTIN SYNTHASE COMPONENT D"/>
    <property type="match status" value="1"/>
</dbReference>
<comment type="cofactor">
    <cofactor evidence="3">
        <name>Mg(2+)</name>
        <dbReference type="ChEBI" id="CHEBI:18420"/>
    </cofactor>
</comment>
<dbReference type="InterPro" id="IPR003542">
    <property type="entry name" value="Enbac_synth_compD-like"/>
</dbReference>
<gene>
    <name evidence="7" type="ORF">CAG99_15330</name>
</gene>
<reference evidence="7 8" key="1">
    <citation type="submission" date="2017-05" db="EMBL/GenBank/DDBJ databases">
        <title>Complete genome sequence of Streptomyces sp. SCSIO 03032 revealed the diverse biosynthetic pathways for its bioactive secondary metabolites.</title>
        <authorList>
            <person name="Ma L."/>
            <person name="Zhu Y."/>
            <person name="Zhang W."/>
            <person name="Zhang G."/>
            <person name="Tian X."/>
            <person name="Zhang S."/>
            <person name="Zhang C."/>
        </authorList>
    </citation>
    <scope>NUCLEOTIDE SEQUENCE [LARGE SCALE GENOMIC DNA]</scope>
    <source>
        <strain evidence="7 8">SCSIO 03032</strain>
    </source>
</reference>
<feature type="binding site" evidence="2">
    <location>
        <position position="42"/>
    </location>
    <ligand>
        <name>CoA</name>
        <dbReference type="ChEBI" id="CHEBI:57287"/>
    </ligand>
</feature>
<feature type="region of interest" description="Disordered" evidence="4">
    <location>
        <begin position="225"/>
        <end position="252"/>
    </location>
</feature>
<dbReference type="EMBL" id="CP021121">
    <property type="protein sequence ID" value="ARQ70037.1"/>
    <property type="molecule type" value="Genomic_DNA"/>
</dbReference>
<dbReference type="InterPro" id="IPR037143">
    <property type="entry name" value="4-PPantetheinyl_Trfase_dom_sf"/>
</dbReference>
<feature type="binding site" evidence="2">
    <location>
        <position position="50"/>
    </location>
    <ligand>
        <name>CoA</name>
        <dbReference type="ChEBI" id="CHEBI:57287"/>
    </ligand>
</feature>
<dbReference type="Proteomes" id="UP000194218">
    <property type="component" value="Chromosome"/>
</dbReference>
<dbReference type="AlphaFoldDB" id="A0A1W7CZ91"/>
<feature type="domain" description="4'-phosphopantetheinyl transferase" evidence="5">
    <location>
        <begin position="104"/>
        <end position="182"/>
    </location>
</feature>
<feature type="binding site" evidence="2">
    <location>
        <position position="154"/>
    </location>
    <ligand>
        <name>CoA</name>
        <dbReference type="ChEBI" id="CHEBI:57287"/>
    </ligand>
</feature>
<dbReference type="Pfam" id="PF17837">
    <property type="entry name" value="4PPT_N"/>
    <property type="match status" value="1"/>
</dbReference>
<feature type="binding site" evidence="2">
    <location>
        <begin position="86"/>
        <end position="87"/>
    </location>
    <ligand>
        <name>CoA</name>
        <dbReference type="ChEBI" id="CHEBI:57287"/>
    </ligand>
</feature>
<accession>A0A1W7CZ91</accession>
<protein>
    <submittedName>
        <fullName evidence="7">4'-phosphopantetheinyl transferase</fullName>
    </submittedName>
</protein>
<feature type="binding site" evidence="2">
    <location>
        <position position="168"/>
    </location>
    <ligand>
        <name>CoA</name>
        <dbReference type="ChEBI" id="CHEBI:57287"/>
    </ligand>
</feature>
<evidence type="ECO:0000256" key="4">
    <source>
        <dbReference type="SAM" id="MobiDB-lite"/>
    </source>
</evidence>
<proteinExistence type="predicted"/>
<dbReference type="KEGG" id="smao:CAG99_15330"/>